<feature type="region of interest" description="Disordered" evidence="1">
    <location>
        <begin position="104"/>
        <end position="131"/>
    </location>
</feature>
<proteinExistence type="predicted"/>
<reference evidence="2" key="2">
    <citation type="submission" date="2022-01" db="EMBL/GenBank/DDBJ databases">
        <authorList>
            <person name="Yamashiro T."/>
            <person name="Shiraishi A."/>
            <person name="Satake H."/>
            <person name="Nakayama K."/>
        </authorList>
    </citation>
    <scope>NUCLEOTIDE SEQUENCE</scope>
</reference>
<reference evidence="2" key="1">
    <citation type="journal article" date="2022" name="Int. J. Mol. Sci.">
        <title>Draft Genome of Tanacetum Coccineum: Genomic Comparison of Closely Related Tanacetum-Family Plants.</title>
        <authorList>
            <person name="Yamashiro T."/>
            <person name="Shiraishi A."/>
            <person name="Nakayama K."/>
            <person name="Satake H."/>
        </authorList>
    </citation>
    <scope>NUCLEOTIDE SEQUENCE</scope>
</reference>
<keyword evidence="3" id="KW-1185">Reference proteome</keyword>
<feature type="compositionally biased region" description="Basic and acidic residues" evidence="1">
    <location>
        <begin position="114"/>
        <end position="130"/>
    </location>
</feature>
<evidence type="ECO:0000313" key="2">
    <source>
        <dbReference type="EMBL" id="GJT81439.1"/>
    </source>
</evidence>
<dbReference type="Proteomes" id="UP001151760">
    <property type="component" value="Unassembled WGS sequence"/>
</dbReference>
<feature type="compositionally biased region" description="Basic residues" evidence="1">
    <location>
        <begin position="104"/>
        <end position="113"/>
    </location>
</feature>
<dbReference type="EMBL" id="BQNB010019081">
    <property type="protein sequence ID" value="GJT81439.1"/>
    <property type="molecule type" value="Genomic_DNA"/>
</dbReference>
<name>A0ABQ5H1I7_9ASTR</name>
<sequence>MILGLKGQGLGAAYKGKEEEDEFEMSMMDELNFFLGLQTKQMKDAIFFNQSKYIKEMLKNFGLEDSKPMKTPMSLDTKLMKDEECESVDSTMYRGMIGTYKSKITRKQSKTGKNRCENQKSTKPKPEKPSLRVSQIKGCVGQFKEAQVQWQGQMGQIKSLTSSHSRGATSTMVKAQRGMGFCAKILTKEAQVSLKWIATLAIRVRSLIDLTARIFDPMIDEMIGLD</sequence>
<evidence type="ECO:0000256" key="1">
    <source>
        <dbReference type="SAM" id="MobiDB-lite"/>
    </source>
</evidence>
<gene>
    <name evidence="2" type="ORF">Tco_1055781</name>
</gene>
<organism evidence="2 3">
    <name type="scientific">Tanacetum coccineum</name>
    <dbReference type="NCBI Taxonomy" id="301880"/>
    <lineage>
        <taxon>Eukaryota</taxon>
        <taxon>Viridiplantae</taxon>
        <taxon>Streptophyta</taxon>
        <taxon>Embryophyta</taxon>
        <taxon>Tracheophyta</taxon>
        <taxon>Spermatophyta</taxon>
        <taxon>Magnoliopsida</taxon>
        <taxon>eudicotyledons</taxon>
        <taxon>Gunneridae</taxon>
        <taxon>Pentapetalae</taxon>
        <taxon>asterids</taxon>
        <taxon>campanulids</taxon>
        <taxon>Asterales</taxon>
        <taxon>Asteraceae</taxon>
        <taxon>Asteroideae</taxon>
        <taxon>Anthemideae</taxon>
        <taxon>Anthemidinae</taxon>
        <taxon>Tanacetum</taxon>
    </lineage>
</organism>
<accession>A0ABQ5H1I7</accession>
<protein>
    <submittedName>
        <fullName evidence="2">Retrovirus-related pol polyprotein from transposon TNT 1-94</fullName>
    </submittedName>
</protein>
<comment type="caution">
    <text evidence="2">The sequence shown here is derived from an EMBL/GenBank/DDBJ whole genome shotgun (WGS) entry which is preliminary data.</text>
</comment>
<evidence type="ECO:0000313" key="3">
    <source>
        <dbReference type="Proteomes" id="UP001151760"/>
    </source>
</evidence>